<feature type="compositionally biased region" description="Basic and acidic residues" evidence="1">
    <location>
        <begin position="111"/>
        <end position="126"/>
    </location>
</feature>
<keyword evidence="2" id="KW-0472">Membrane</keyword>
<accession>A0A9P9FAJ7</accession>
<feature type="transmembrane region" description="Helical" evidence="2">
    <location>
        <begin position="545"/>
        <end position="563"/>
    </location>
</feature>
<feature type="region of interest" description="Disordered" evidence="1">
    <location>
        <begin position="448"/>
        <end position="475"/>
    </location>
</feature>
<dbReference type="OrthoDB" id="5416037at2759"/>
<feature type="compositionally biased region" description="Basic and acidic residues" evidence="1">
    <location>
        <begin position="188"/>
        <end position="198"/>
    </location>
</feature>
<feature type="domain" description="DUF6594" evidence="3">
    <location>
        <begin position="296"/>
        <end position="538"/>
    </location>
</feature>
<feature type="region of interest" description="Disordered" evidence="1">
    <location>
        <begin position="54"/>
        <end position="200"/>
    </location>
</feature>
<reference evidence="4" key="1">
    <citation type="journal article" date="2021" name="Nat. Commun.">
        <title>Genetic determinants of endophytism in the Arabidopsis root mycobiome.</title>
        <authorList>
            <person name="Mesny F."/>
            <person name="Miyauchi S."/>
            <person name="Thiergart T."/>
            <person name="Pickel B."/>
            <person name="Atanasova L."/>
            <person name="Karlsson M."/>
            <person name="Huettel B."/>
            <person name="Barry K.W."/>
            <person name="Haridas S."/>
            <person name="Chen C."/>
            <person name="Bauer D."/>
            <person name="Andreopoulos W."/>
            <person name="Pangilinan J."/>
            <person name="LaButti K."/>
            <person name="Riley R."/>
            <person name="Lipzen A."/>
            <person name="Clum A."/>
            <person name="Drula E."/>
            <person name="Henrissat B."/>
            <person name="Kohler A."/>
            <person name="Grigoriev I.V."/>
            <person name="Martin F.M."/>
            <person name="Hacquard S."/>
        </authorList>
    </citation>
    <scope>NUCLEOTIDE SEQUENCE</scope>
    <source>
        <strain evidence="4">MPI-CAGE-AT-0147</strain>
    </source>
</reference>
<protein>
    <recommendedName>
        <fullName evidence="3">DUF6594 domain-containing protein</fullName>
    </recommendedName>
</protein>
<keyword evidence="2" id="KW-1133">Transmembrane helix</keyword>
<proteinExistence type="predicted"/>
<gene>
    <name evidence="4" type="ORF">EDB81DRAFT_403488</name>
</gene>
<dbReference type="PANTHER" id="PTHR34502:SF6">
    <property type="entry name" value="DUF6594 DOMAIN-CONTAINING PROTEIN"/>
    <property type="match status" value="1"/>
</dbReference>
<feature type="region of interest" description="Disordered" evidence="1">
    <location>
        <begin position="1"/>
        <end position="42"/>
    </location>
</feature>
<evidence type="ECO:0000313" key="5">
    <source>
        <dbReference type="Proteomes" id="UP000738349"/>
    </source>
</evidence>
<organism evidence="4 5">
    <name type="scientific">Dactylonectria macrodidyma</name>
    <dbReference type="NCBI Taxonomy" id="307937"/>
    <lineage>
        <taxon>Eukaryota</taxon>
        <taxon>Fungi</taxon>
        <taxon>Dikarya</taxon>
        <taxon>Ascomycota</taxon>
        <taxon>Pezizomycotina</taxon>
        <taxon>Sordariomycetes</taxon>
        <taxon>Hypocreomycetidae</taxon>
        <taxon>Hypocreales</taxon>
        <taxon>Nectriaceae</taxon>
        <taxon>Dactylonectria</taxon>
    </lineage>
</organism>
<sequence length="564" mass="62468">MSGTVDFPPQSDMTTGENAVVRRRRPSLARPRPVSSPNIPSKVYDSLRSRALATAQVDCKEEDEPSDAVVPSSLPTSASPTADSATTSADSEDAANSASTRSTVVEFTVNQKEDGSTFREKREPGRRPPRRTQRPASLNLSETESPMVTQDPMRFSSHETGQNKTRRRGPQISPSVSSSAPSIGPHDAYSERPVESRSDISWSPEFPEYAIASQPPPQVLPAFEHPFDPHFGSQYPLPQPYPIQNYGAPETPRGNGPFPFFPPSHFPNSMAAPNPAPPLNTRLPQHRAERPPLSGYELLAAKLTGEAVGGPPIRPMYRRFEALNHRILLSLQDQIILLEETLGEMDEIDSGNRIQGNVPLPASEREERASNHEFHRSKGRVLAELTKKLKVYYTLISSFRYLNDLPSPTEGEIRGYEAFLEERRPITEPETLFLDEADLILLDPHPLTEQKVRDTQSPRPTRSPGSDHRGPIEPNRHIFHRGPLQEVAFGAVAAIFGPLLAFPVIHDFAGRMTIVVLFATIVCMVLLGVGAVNIMGATNQDAREYLFHGMFYMVVMTALAWLLQ</sequence>
<dbReference type="Pfam" id="PF20237">
    <property type="entry name" value="DUF6594"/>
    <property type="match status" value="1"/>
</dbReference>
<evidence type="ECO:0000256" key="2">
    <source>
        <dbReference type="SAM" id="Phobius"/>
    </source>
</evidence>
<feature type="compositionally biased region" description="Low complexity" evidence="1">
    <location>
        <begin position="28"/>
        <end position="37"/>
    </location>
</feature>
<feature type="compositionally biased region" description="Polar residues" evidence="1">
    <location>
        <begin position="136"/>
        <end position="148"/>
    </location>
</feature>
<feature type="compositionally biased region" description="Low complexity" evidence="1">
    <location>
        <begin position="170"/>
        <end position="185"/>
    </location>
</feature>
<comment type="caution">
    <text evidence="4">The sequence shown here is derived from an EMBL/GenBank/DDBJ whole genome shotgun (WGS) entry which is preliminary data.</text>
</comment>
<feature type="transmembrane region" description="Helical" evidence="2">
    <location>
        <begin position="512"/>
        <end position="533"/>
    </location>
</feature>
<feature type="compositionally biased region" description="Polar residues" evidence="1">
    <location>
        <begin position="101"/>
        <end position="110"/>
    </location>
</feature>
<dbReference type="InterPro" id="IPR046529">
    <property type="entry name" value="DUF6594"/>
</dbReference>
<evidence type="ECO:0000256" key="1">
    <source>
        <dbReference type="SAM" id="MobiDB-lite"/>
    </source>
</evidence>
<dbReference type="EMBL" id="JAGMUV010000005">
    <property type="protein sequence ID" value="KAH7156891.1"/>
    <property type="molecule type" value="Genomic_DNA"/>
</dbReference>
<dbReference type="PANTHER" id="PTHR34502">
    <property type="entry name" value="DUF6594 DOMAIN-CONTAINING PROTEIN-RELATED"/>
    <property type="match status" value="1"/>
</dbReference>
<keyword evidence="2" id="KW-0812">Transmembrane</keyword>
<feature type="compositionally biased region" description="Basic and acidic residues" evidence="1">
    <location>
        <begin position="465"/>
        <end position="475"/>
    </location>
</feature>
<evidence type="ECO:0000313" key="4">
    <source>
        <dbReference type="EMBL" id="KAH7156891.1"/>
    </source>
</evidence>
<dbReference type="AlphaFoldDB" id="A0A9P9FAJ7"/>
<evidence type="ECO:0000259" key="3">
    <source>
        <dbReference type="Pfam" id="PF20237"/>
    </source>
</evidence>
<dbReference type="Proteomes" id="UP000738349">
    <property type="component" value="Unassembled WGS sequence"/>
</dbReference>
<feature type="transmembrane region" description="Helical" evidence="2">
    <location>
        <begin position="487"/>
        <end position="505"/>
    </location>
</feature>
<name>A0A9P9FAJ7_9HYPO</name>
<keyword evidence="5" id="KW-1185">Reference proteome</keyword>
<feature type="compositionally biased region" description="Low complexity" evidence="1">
    <location>
        <begin position="71"/>
        <end position="100"/>
    </location>
</feature>